<feature type="signal peptide" evidence="1">
    <location>
        <begin position="1"/>
        <end position="19"/>
    </location>
</feature>
<dbReference type="Proteomes" id="UP000027195">
    <property type="component" value="Unassembled WGS sequence"/>
</dbReference>
<organism evidence="2 3">
    <name type="scientific">Botryobasidium botryosum (strain FD-172 SS1)</name>
    <dbReference type="NCBI Taxonomy" id="930990"/>
    <lineage>
        <taxon>Eukaryota</taxon>
        <taxon>Fungi</taxon>
        <taxon>Dikarya</taxon>
        <taxon>Basidiomycota</taxon>
        <taxon>Agaricomycotina</taxon>
        <taxon>Agaricomycetes</taxon>
        <taxon>Cantharellales</taxon>
        <taxon>Botryobasidiaceae</taxon>
        <taxon>Botryobasidium</taxon>
    </lineage>
</organism>
<evidence type="ECO:0008006" key="4">
    <source>
        <dbReference type="Google" id="ProtNLM"/>
    </source>
</evidence>
<keyword evidence="3" id="KW-1185">Reference proteome</keyword>
<reference evidence="3" key="1">
    <citation type="journal article" date="2014" name="Proc. Natl. Acad. Sci. U.S.A.">
        <title>Extensive sampling of basidiomycete genomes demonstrates inadequacy of the white-rot/brown-rot paradigm for wood decay fungi.</title>
        <authorList>
            <person name="Riley R."/>
            <person name="Salamov A.A."/>
            <person name="Brown D.W."/>
            <person name="Nagy L.G."/>
            <person name="Floudas D."/>
            <person name="Held B.W."/>
            <person name="Levasseur A."/>
            <person name="Lombard V."/>
            <person name="Morin E."/>
            <person name="Otillar R."/>
            <person name="Lindquist E.A."/>
            <person name="Sun H."/>
            <person name="LaButti K.M."/>
            <person name="Schmutz J."/>
            <person name="Jabbour D."/>
            <person name="Luo H."/>
            <person name="Baker S.E."/>
            <person name="Pisabarro A.G."/>
            <person name="Walton J.D."/>
            <person name="Blanchette R.A."/>
            <person name="Henrissat B."/>
            <person name="Martin F."/>
            <person name="Cullen D."/>
            <person name="Hibbett D.S."/>
            <person name="Grigoriev I.V."/>
        </authorList>
    </citation>
    <scope>NUCLEOTIDE SEQUENCE [LARGE SCALE GENOMIC DNA]</scope>
    <source>
        <strain evidence="3">FD-172 SS1</strain>
    </source>
</reference>
<sequence>MRATSLVTLLCALSVSAFAVLPRQENPWPYCARPCIDKIVGPCINANLDNRAVCYCSAEQQYAVNLCASNACNGVDPSLREYYPQMQEACDELTGQGDDD</sequence>
<evidence type="ECO:0000313" key="2">
    <source>
        <dbReference type="EMBL" id="KDQ17122.1"/>
    </source>
</evidence>
<feature type="chain" id="PRO_5001641747" description="Extracellular membrane protein CFEM domain-containing protein" evidence="1">
    <location>
        <begin position="20"/>
        <end position="100"/>
    </location>
</feature>
<name>A0A067MYY6_BOTB1</name>
<evidence type="ECO:0000256" key="1">
    <source>
        <dbReference type="SAM" id="SignalP"/>
    </source>
</evidence>
<protein>
    <recommendedName>
        <fullName evidence="4">Extracellular membrane protein CFEM domain-containing protein</fullName>
    </recommendedName>
</protein>
<dbReference type="AlphaFoldDB" id="A0A067MYY6"/>
<dbReference type="EMBL" id="KL198025">
    <property type="protein sequence ID" value="KDQ17122.1"/>
    <property type="molecule type" value="Genomic_DNA"/>
</dbReference>
<accession>A0A067MYY6</accession>
<evidence type="ECO:0000313" key="3">
    <source>
        <dbReference type="Proteomes" id="UP000027195"/>
    </source>
</evidence>
<dbReference type="HOGENOM" id="CLU_2305605_0_0_1"/>
<gene>
    <name evidence="2" type="ORF">BOTBODRAFT_172703</name>
</gene>
<dbReference type="InParanoid" id="A0A067MYY6"/>
<keyword evidence="1" id="KW-0732">Signal</keyword>
<proteinExistence type="predicted"/>